<dbReference type="GO" id="GO:0005886">
    <property type="term" value="C:plasma membrane"/>
    <property type="evidence" value="ECO:0007669"/>
    <property type="project" value="UniProtKB-SubCell"/>
</dbReference>
<dbReference type="Pfam" id="PF01966">
    <property type="entry name" value="HD"/>
    <property type="match status" value="1"/>
</dbReference>
<dbReference type="SMART" id="SM00322">
    <property type="entry name" value="KH"/>
    <property type="match status" value="1"/>
</dbReference>
<accession>A0A9X8UJL9</accession>
<dbReference type="GO" id="GO:0016787">
    <property type="term" value="F:hydrolase activity"/>
    <property type="evidence" value="ECO:0007669"/>
    <property type="project" value="UniProtKB-KW"/>
</dbReference>
<dbReference type="InterPro" id="IPR006675">
    <property type="entry name" value="HDIG_dom"/>
</dbReference>
<name>A0A9X8UJL9_9FIRM</name>
<dbReference type="Gene3D" id="1.10.3210.10">
    <property type="entry name" value="Hypothetical protein af1432"/>
    <property type="match status" value="1"/>
</dbReference>
<dbReference type="AlphaFoldDB" id="A0A9X8UJL9"/>
<evidence type="ECO:0000256" key="5">
    <source>
        <dbReference type="HAMAP-Rule" id="MF_00335"/>
    </source>
</evidence>
<gene>
    <name evidence="5" type="primary">rny</name>
    <name evidence="9" type="ORF">EDD78_1042</name>
</gene>
<evidence type="ECO:0000256" key="2">
    <source>
        <dbReference type="ARBA" id="ARBA00022759"/>
    </source>
</evidence>
<keyword evidence="5" id="KW-0472">Membrane</keyword>
<dbReference type="Gene3D" id="3.30.1370.10">
    <property type="entry name" value="K Homology domain, type 1"/>
    <property type="match status" value="1"/>
</dbReference>
<dbReference type="CDD" id="cd22431">
    <property type="entry name" value="KH-I_RNaseY"/>
    <property type="match status" value="1"/>
</dbReference>
<protein>
    <recommendedName>
        <fullName evidence="5 6">Ribonuclease Y</fullName>
        <shortName evidence="5">RNase Y</shortName>
        <ecNumber evidence="5 6">3.1.-.-</ecNumber>
    </recommendedName>
</protein>
<dbReference type="GO" id="GO:0006402">
    <property type="term" value="P:mRNA catabolic process"/>
    <property type="evidence" value="ECO:0007669"/>
    <property type="project" value="UniProtKB-UniRule"/>
</dbReference>
<dbReference type="InterPro" id="IPR004087">
    <property type="entry name" value="KH_dom"/>
</dbReference>
<dbReference type="Pfam" id="PF00013">
    <property type="entry name" value="KH_1"/>
    <property type="match status" value="1"/>
</dbReference>
<evidence type="ECO:0000256" key="7">
    <source>
        <dbReference type="SAM" id="Coils"/>
    </source>
</evidence>
<dbReference type="CDD" id="cd00077">
    <property type="entry name" value="HDc"/>
    <property type="match status" value="1"/>
</dbReference>
<feature type="transmembrane region" description="Helical" evidence="5">
    <location>
        <begin position="12"/>
        <end position="35"/>
    </location>
</feature>
<dbReference type="InterPro" id="IPR036612">
    <property type="entry name" value="KH_dom_type_1_sf"/>
</dbReference>
<dbReference type="NCBIfam" id="TIGR03319">
    <property type="entry name" value="RNase_Y"/>
    <property type="match status" value="1"/>
</dbReference>
<keyword evidence="3 5" id="KW-0378">Hydrolase</keyword>
<dbReference type="SUPFAM" id="SSF54791">
    <property type="entry name" value="Eukaryotic type KH-domain (KH-domain type I)"/>
    <property type="match status" value="1"/>
</dbReference>
<keyword evidence="7" id="KW-0175">Coiled coil</keyword>
<comment type="function">
    <text evidence="5">Endoribonuclease that initiates mRNA decay.</text>
</comment>
<dbReference type="InterPro" id="IPR006674">
    <property type="entry name" value="HD_domain"/>
</dbReference>
<sequence length="524" mass="59155">MRHVMSTGQIIFIAAAVLVAFIIGFVIAFFVGVSYRKRVAESDIGSAEEEAKRIVSDAIKNAESKKKEALVEAKDEIYKLRTEAERENKERRSEVQRLERRVQQKEESVDRKLENLEKKEEQASQKVKEAQQKLEEAEAVKQHQFDMLEKISGFTATQAKEYLLQNLENELTHEKALKISQYETYLREESEEKAREIISCAIQRCAADQVAEITVSVVPLPGDEMKGRIIGREGRNIRTLETLTGVDLIIDDTPEAITLSCHDTVRREIARIALERLIQDGRIHPARIEEMVDKAKREVDQKIKQDGERAVMDLGIHSMHPDLVKLLGRMRYRSSYGQNVLNHSIEVAQLAGMMASEIGADAVLARRAGLLHDIGKSMTHEIEGSHVQIGVDIAKKYKESKEVIHAIAAHHGDIEAKTIVACLVQAADAISAARPGARRENLENYIKRLEKLEEIANSFEAVEKSFAIQAGREIRIMVKPDQVNDDEMVVVAREIVKKIEGELDYPGQIKVNVIRESRAIEYAK</sequence>
<evidence type="ECO:0000313" key="9">
    <source>
        <dbReference type="EMBL" id="TCL43668.1"/>
    </source>
</evidence>
<dbReference type="SUPFAM" id="SSF109604">
    <property type="entry name" value="HD-domain/PDEase-like"/>
    <property type="match status" value="1"/>
</dbReference>
<proteinExistence type="inferred from homology"/>
<organism evidence="9 10">
    <name type="scientific">Harryflintia acetispora</name>
    <dbReference type="NCBI Taxonomy" id="1849041"/>
    <lineage>
        <taxon>Bacteria</taxon>
        <taxon>Bacillati</taxon>
        <taxon>Bacillota</taxon>
        <taxon>Clostridia</taxon>
        <taxon>Eubacteriales</taxon>
        <taxon>Oscillospiraceae</taxon>
        <taxon>Harryflintia</taxon>
    </lineage>
</organism>
<feature type="domain" description="HD" evidence="8">
    <location>
        <begin position="340"/>
        <end position="433"/>
    </location>
</feature>
<evidence type="ECO:0000256" key="6">
    <source>
        <dbReference type="NCBIfam" id="TIGR03319"/>
    </source>
</evidence>
<dbReference type="PROSITE" id="PS50084">
    <property type="entry name" value="KH_TYPE_1"/>
    <property type="match status" value="1"/>
</dbReference>
<dbReference type="Proteomes" id="UP000294682">
    <property type="component" value="Unassembled WGS sequence"/>
</dbReference>
<comment type="subcellular location">
    <subcellularLocation>
        <location evidence="5">Cell membrane</location>
        <topology evidence="5">Single-pass membrane protein</topology>
    </subcellularLocation>
</comment>
<feature type="coiled-coil region" evidence="7">
    <location>
        <begin position="70"/>
        <end position="147"/>
    </location>
</feature>
<keyword evidence="5" id="KW-1003">Cell membrane</keyword>
<dbReference type="Pfam" id="PF12072">
    <property type="entry name" value="RNase_Y_N"/>
    <property type="match status" value="1"/>
</dbReference>
<dbReference type="EC" id="3.1.-.-" evidence="5 6"/>
<dbReference type="PANTHER" id="PTHR12826:SF15">
    <property type="entry name" value="RIBONUCLEASE Y"/>
    <property type="match status" value="1"/>
</dbReference>
<evidence type="ECO:0000313" key="10">
    <source>
        <dbReference type="Proteomes" id="UP000294682"/>
    </source>
</evidence>
<keyword evidence="5" id="KW-1133">Transmembrane helix</keyword>
<keyword evidence="10" id="KW-1185">Reference proteome</keyword>
<dbReference type="InterPro" id="IPR004088">
    <property type="entry name" value="KH_dom_type_1"/>
</dbReference>
<dbReference type="InterPro" id="IPR022711">
    <property type="entry name" value="RNase_Y_N"/>
</dbReference>
<keyword evidence="1 5" id="KW-0540">Nuclease</keyword>
<keyword evidence="2 5" id="KW-0255">Endonuclease</keyword>
<keyword evidence="5" id="KW-0812">Transmembrane</keyword>
<dbReference type="EMBL" id="SLUK01000004">
    <property type="protein sequence ID" value="TCL43668.1"/>
    <property type="molecule type" value="Genomic_DNA"/>
</dbReference>
<reference evidence="9 10" key="1">
    <citation type="submission" date="2019-03" db="EMBL/GenBank/DDBJ databases">
        <title>Genomic Encyclopedia of Type Strains, Phase IV (KMG-IV): sequencing the most valuable type-strain genomes for metagenomic binning, comparative biology and taxonomic classification.</title>
        <authorList>
            <person name="Goeker M."/>
        </authorList>
    </citation>
    <scope>NUCLEOTIDE SEQUENCE [LARGE SCALE GENOMIC DNA]</scope>
    <source>
        <strain evidence="9 10">DSM 100433</strain>
    </source>
</reference>
<dbReference type="GO" id="GO:0004521">
    <property type="term" value="F:RNA endonuclease activity"/>
    <property type="evidence" value="ECO:0007669"/>
    <property type="project" value="UniProtKB-UniRule"/>
</dbReference>
<dbReference type="SMART" id="SM00471">
    <property type="entry name" value="HDc"/>
    <property type="match status" value="1"/>
</dbReference>
<dbReference type="PANTHER" id="PTHR12826">
    <property type="entry name" value="RIBONUCLEASE Y"/>
    <property type="match status" value="1"/>
</dbReference>
<dbReference type="PROSITE" id="PS51831">
    <property type="entry name" value="HD"/>
    <property type="match status" value="1"/>
</dbReference>
<evidence type="ECO:0000256" key="1">
    <source>
        <dbReference type="ARBA" id="ARBA00022722"/>
    </source>
</evidence>
<dbReference type="FunFam" id="1.10.3210.10:FF:000003">
    <property type="entry name" value="Ribonuclease Y"/>
    <property type="match status" value="1"/>
</dbReference>
<dbReference type="GO" id="GO:0003723">
    <property type="term" value="F:RNA binding"/>
    <property type="evidence" value="ECO:0007669"/>
    <property type="project" value="UniProtKB-UniRule"/>
</dbReference>
<comment type="similarity">
    <text evidence="5">Belongs to the RNase Y family.</text>
</comment>
<evidence type="ECO:0000259" key="8">
    <source>
        <dbReference type="PROSITE" id="PS51831"/>
    </source>
</evidence>
<dbReference type="NCBIfam" id="TIGR00277">
    <property type="entry name" value="HDIG"/>
    <property type="match status" value="1"/>
</dbReference>
<comment type="caution">
    <text evidence="9">The sequence shown here is derived from an EMBL/GenBank/DDBJ whole genome shotgun (WGS) entry which is preliminary data.</text>
</comment>
<keyword evidence="4 5" id="KW-0694">RNA-binding</keyword>
<dbReference type="InterPro" id="IPR003607">
    <property type="entry name" value="HD/PDEase_dom"/>
</dbReference>
<evidence type="ECO:0000256" key="4">
    <source>
        <dbReference type="ARBA" id="ARBA00022884"/>
    </source>
</evidence>
<dbReference type="InterPro" id="IPR017705">
    <property type="entry name" value="Ribonuclease_Y"/>
</dbReference>
<evidence type="ECO:0000256" key="3">
    <source>
        <dbReference type="ARBA" id="ARBA00022801"/>
    </source>
</evidence>
<dbReference type="HAMAP" id="MF_00335">
    <property type="entry name" value="RNase_Y"/>
    <property type="match status" value="1"/>
</dbReference>